<keyword evidence="3 6" id="KW-0812">Transmembrane</keyword>
<organism evidence="8 9">
    <name type="scientific">Falsiroseomonas bella</name>
    <dbReference type="NCBI Taxonomy" id="2184016"/>
    <lineage>
        <taxon>Bacteria</taxon>
        <taxon>Pseudomonadati</taxon>
        <taxon>Pseudomonadota</taxon>
        <taxon>Alphaproteobacteria</taxon>
        <taxon>Acetobacterales</taxon>
        <taxon>Roseomonadaceae</taxon>
        <taxon>Falsiroseomonas</taxon>
    </lineage>
</organism>
<dbReference type="PANTHER" id="PTHR36115">
    <property type="entry name" value="PROLINE-RICH ANTIGEN HOMOLOG-RELATED"/>
    <property type="match status" value="1"/>
</dbReference>
<name>A0A317F7T7_9PROT</name>
<dbReference type="RefSeq" id="WP_109872757.1">
    <property type="nucleotide sequence ID" value="NZ_QGNA01000005.1"/>
</dbReference>
<reference evidence="9" key="1">
    <citation type="submission" date="2018-05" db="EMBL/GenBank/DDBJ databases">
        <authorList>
            <person name="Du Z."/>
            <person name="Wang X."/>
        </authorList>
    </citation>
    <scope>NUCLEOTIDE SEQUENCE [LARGE SCALE GENOMIC DNA]</scope>
    <source>
        <strain evidence="9">CQN31</strain>
    </source>
</reference>
<accession>A0A317F7T7</accession>
<proteinExistence type="predicted"/>
<feature type="transmembrane region" description="Helical" evidence="6">
    <location>
        <begin position="48"/>
        <end position="67"/>
    </location>
</feature>
<evidence type="ECO:0000256" key="4">
    <source>
        <dbReference type="ARBA" id="ARBA00022989"/>
    </source>
</evidence>
<dbReference type="Proteomes" id="UP000245765">
    <property type="component" value="Unassembled WGS sequence"/>
</dbReference>
<evidence type="ECO:0000256" key="2">
    <source>
        <dbReference type="ARBA" id="ARBA00022475"/>
    </source>
</evidence>
<evidence type="ECO:0000259" key="7">
    <source>
        <dbReference type="Pfam" id="PF06271"/>
    </source>
</evidence>
<feature type="domain" description="RDD" evidence="7">
    <location>
        <begin position="10"/>
        <end position="132"/>
    </location>
</feature>
<dbReference type="PANTHER" id="PTHR36115:SF4">
    <property type="entry name" value="MEMBRANE PROTEIN"/>
    <property type="match status" value="1"/>
</dbReference>
<gene>
    <name evidence="8" type="ORF">DFH01_22605</name>
</gene>
<keyword evidence="4 6" id="KW-1133">Transmembrane helix</keyword>
<evidence type="ECO:0000313" key="8">
    <source>
        <dbReference type="EMBL" id="PWS35114.1"/>
    </source>
</evidence>
<keyword evidence="9" id="KW-1185">Reference proteome</keyword>
<sequence length="141" mass="15440">MSDRQGQVELAGLGSRLLAQVIDLFWLLPLSFVLGTVAAIVNGGQMSLGGEMMANLIGALVVLSFWVERQGTPGKMVLGLRIVDAETGGVPTFGRFVLRYIGYLVSALPLGLGYLWAIWDQRRQGWHDKMAGTLVIRDPRR</sequence>
<dbReference type="InterPro" id="IPR051791">
    <property type="entry name" value="Pra-immunoreactive"/>
</dbReference>
<comment type="subcellular location">
    <subcellularLocation>
        <location evidence="1">Cell membrane</location>
        <topology evidence="1">Multi-pass membrane protein</topology>
    </subcellularLocation>
</comment>
<feature type="transmembrane region" description="Helical" evidence="6">
    <location>
        <begin position="24"/>
        <end position="41"/>
    </location>
</feature>
<evidence type="ECO:0000256" key="5">
    <source>
        <dbReference type="ARBA" id="ARBA00023136"/>
    </source>
</evidence>
<dbReference type="EMBL" id="QGNA01000005">
    <property type="protein sequence ID" value="PWS35114.1"/>
    <property type="molecule type" value="Genomic_DNA"/>
</dbReference>
<feature type="transmembrane region" description="Helical" evidence="6">
    <location>
        <begin position="100"/>
        <end position="119"/>
    </location>
</feature>
<keyword evidence="2" id="KW-1003">Cell membrane</keyword>
<evidence type="ECO:0000256" key="6">
    <source>
        <dbReference type="SAM" id="Phobius"/>
    </source>
</evidence>
<dbReference type="AlphaFoldDB" id="A0A317F7T7"/>
<evidence type="ECO:0000256" key="1">
    <source>
        <dbReference type="ARBA" id="ARBA00004651"/>
    </source>
</evidence>
<dbReference type="GO" id="GO:0005886">
    <property type="term" value="C:plasma membrane"/>
    <property type="evidence" value="ECO:0007669"/>
    <property type="project" value="UniProtKB-SubCell"/>
</dbReference>
<evidence type="ECO:0000313" key="9">
    <source>
        <dbReference type="Proteomes" id="UP000245765"/>
    </source>
</evidence>
<protein>
    <submittedName>
        <fullName evidence="8">RDD family protein</fullName>
    </submittedName>
</protein>
<keyword evidence="5 6" id="KW-0472">Membrane</keyword>
<dbReference type="InterPro" id="IPR010432">
    <property type="entry name" value="RDD"/>
</dbReference>
<dbReference type="OrthoDB" id="9793824at2"/>
<dbReference type="Pfam" id="PF06271">
    <property type="entry name" value="RDD"/>
    <property type="match status" value="1"/>
</dbReference>
<evidence type="ECO:0000256" key="3">
    <source>
        <dbReference type="ARBA" id="ARBA00022692"/>
    </source>
</evidence>
<comment type="caution">
    <text evidence="8">The sequence shown here is derived from an EMBL/GenBank/DDBJ whole genome shotgun (WGS) entry which is preliminary data.</text>
</comment>